<dbReference type="InterPro" id="IPR033120">
    <property type="entry name" value="HOTDOG_ACOT"/>
</dbReference>
<dbReference type="AlphaFoldDB" id="A0A8J6ND91"/>
<dbReference type="PANTHER" id="PTHR11049:SF31">
    <property type="entry name" value="HOTDOG ACOT-TYPE DOMAIN-CONTAINING PROTEIN"/>
    <property type="match status" value="1"/>
</dbReference>
<keyword evidence="2 3" id="KW-0378">Hydrolase</keyword>
<accession>A0A8J6ND91</accession>
<dbReference type="InterPro" id="IPR040170">
    <property type="entry name" value="Cytosol_ACT"/>
</dbReference>
<dbReference type="Pfam" id="PF03061">
    <property type="entry name" value="4HBT"/>
    <property type="match status" value="1"/>
</dbReference>
<gene>
    <name evidence="5" type="ORF">H8E41_05250</name>
</gene>
<protein>
    <submittedName>
        <fullName evidence="5">Acyl-CoA thioesterase</fullName>
    </submittedName>
</protein>
<name>A0A8J6ND91_9BACT</name>
<dbReference type="EMBL" id="JACNJZ010000080">
    <property type="protein sequence ID" value="MBC8317290.1"/>
    <property type="molecule type" value="Genomic_DNA"/>
</dbReference>
<comment type="similarity">
    <text evidence="1">Belongs to the acyl coenzyme A hydrolase family.</text>
</comment>
<comment type="caution">
    <text evidence="5">The sequence shown here is derived from an EMBL/GenBank/DDBJ whole genome shotgun (WGS) entry which is preliminary data.</text>
</comment>
<proteinExistence type="inferred from homology"/>
<dbReference type="InterPro" id="IPR029069">
    <property type="entry name" value="HotDog_dom_sf"/>
</dbReference>
<reference evidence="5 6" key="1">
    <citation type="submission" date="2020-08" db="EMBL/GenBank/DDBJ databases">
        <title>Bridging the membrane lipid divide: bacteria of the FCB group superphylum have the potential to synthesize archaeal ether lipids.</title>
        <authorList>
            <person name="Villanueva L."/>
            <person name="Von Meijenfeldt F.A.B."/>
            <person name="Westbye A.B."/>
            <person name="Yadav S."/>
            <person name="Hopmans E.C."/>
            <person name="Dutilh B.E."/>
            <person name="Sinninghe Damste J.S."/>
        </authorList>
    </citation>
    <scope>NUCLEOTIDE SEQUENCE [LARGE SCALE GENOMIC DNA]</scope>
    <source>
        <strain evidence="5">NIOZ-UU47</strain>
    </source>
</reference>
<dbReference type="GO" id="GO:0005829">
    <property type="term" value="C:cytosol"/>
    <property type="evidence" value="ECO:0007669"/>
    <property type="project" value="TreeGrafter"/>
</dbReference>
<dbReference type="InterPro" id="IPR006683">
    <property type="entry name" value="Thioestr_dom"/>
</dbReference>
<dbReference type="Gene3D" id="3.10.129.10">
    <property type="entry name" value="Hotdog Thioesterase"/>
    <property type="match status" value="1"/>
</dbReference>
<organism evidence="5 6">
    <name type="scientific">Candidatus Desulfobia pelagia</name>
    <dbReference type="NCBI Taxonomy" id="2841692"/>
    <lineage>
        <taxon>Bacteria</taxon>
        <taxon>Pseudomonadati</taxon>
        <taxon>Thermodesulfobacteriota</taxon>
        <taxon>Desulfobulbia</taxon>
        <taxon>Desulfobulbales</taxon>
        <taxon>Desulfobulbaceae</taxon>
        <taxon>Candidatus Desulfobia</taxon>
    </lineage>
</organism>
<dbReference type="GO" id="GO:0052816">
    <property type="term" value="F:long-chain fatty acyl-CoA hydrolase activity"/>
    <property type="evidence" value="ECO:0007669"/>
    <property type="project" value="TreeGrafter"/>
</dbReference>
<dbReference type="CDD" id="cd03442">
    <property type="entry name" value="BFIT_BACH"/>
    <property type="match status" value="1"/>
</dbReference>
<dbReference type="GO" id="GO:0006637">
    <property type="term" value="P:acyl-CoA metabolic process"/>
    <property type="evidence" value="ECO:0007669"/>
    <property type="project" value="TreeGrafter"/>
</dbReference>
<evidence type="ECO:0000313" key="5">
    <source>
        <dbReference type="EMBL" id="MBC8317290.1"/>
    </source>
</evidence>
<dbReference type="PANTHER" id="PTHR11049">
    <property type="entry name" value="ACYL COENZYME A THIOESTER HYDROLASE"/>
    <property type="match status" value="1"/>
</dbReference>
<dbReference type="GO" id="GO:0009062">
    <property type="term" value="P:fatty acid catabolic process"/>
    <property type="evidence" value="ECO:0007669"/>
    <property type="project" value="TreeGrafter"/>
</dbReference>
<evidence type="ECO:0000256" key="3">
    <source>
        <dbReference type="PROSITE-ProRule" id="PRU01106"/>
    </source>
</evidence>
<dbReference type="PROSITE" id="PS51770">
    <property type="entry name" value="HOTDOG_ACOT"/>
    <property type="match status" value="1"/>
</dbReference>
<evidence type="ECO:0000313" key="6">
    <source>
        <dbReference type="Proteomes" id="UP000614424"/>
    </source>
</evidence>
<feature type="domain" description="HotDog ACOT-type" evidence="4">
    <location>
        <begin position="1"/>
        <end position="109"/>
    </location>
</feature>
<evidence type="ECO:0000259" key="4">
    <source>
        <dbReference type="PROSITE" id="PS51770"/>
    </source>
</evidence>
<dbReference type="Proteomes" id="UP000614424">
    <property type="component" value="Unassembled WGS sequence"/>
</dbReference>
<evidence type="ECO:0000256" key="2">
    <source>
        <dbReference type="ARBA" id="ARBA00022801"/>
    </source>
</evidence>
<evidence type="ECO:0000256" key="1">
    <source>
        <dbReference type="ARBA" id="ARBA00010458"/>
    </source>
</evidence>
<dbReference type="SUPFAM" id="SSF54637">
    <property type="entry name" value="Thioesterase/thiol ester dehydrase-isomerase"/>
    <property type="match status" value="1"/>
</dbReference>
<sequence length="122" mass="13819">MENHKLVLPGNLNHYGYLFGGDLLKWVDEYAWIAATLDYPECNFVTMGMDKVEFKKSVTKGSILTFIVEKTQEGTSSVQYLVHVYQGKSGLKNDLIFSTTVTFVRIDQNGRKVPLPKTDEPL</sequence>